<dbReference type="GO" id="GO:0019867">
    <property type="term" value="C:outer membrane"/>
    <property type="evidence" value="ECO:0007669"/>
    <property type="project" value="InterPro"/>
</dbReference>
<organism evidence="3">
    <name type="scientific">marine sediment metagenome</name>
    <dbReference type="NCBI Taxonomy" id="412755"/>
    <lineage>
        <taxon>unclassified sequences</taxon>
        <taxon>metagenomes</taxon>
        <taxon>ecological metagenomes</taxon>
    </lineage>
</organism>
<gene>
    <name evidence="3" type="ORF">LCGC14_0400620</name>
</gene>
<proteinExistence type="predicted"/>
<dbReference type="InterPro" id="IPR051933">
    <property type="entry name" value="Resuscitation_pf_RpfB"/>
</dbReference>
<keyword evidence="1" id="KW-0732">Signal</keyword>
<sequence>MKRTINNILSVLVITGLSFGFGLLCGVGKPLLPNQNPTTSAPSILWRVTAFCPCGKCCGKWSDGITASGHPAVGEFVAAPPEIPFGTRLAIDGYAGGLPVPVLDRGGAIKGKRLDVYFDTHQEALDWGVKYLSVKIFRRDN</sequence>
<evidence type="ECO:0000259" key="2">
    <source>
        <dbReference type="Pfam" id="PF06725"/>
    </source>
</evidence>
<dbReference type="CDD" id="cd14667">
    <property type="entry name" value="3D_containing_proteins"/>
    <property type="match status" value="1"/>
</dbReference>
<reference evidence="3" key="1">
    <citation type="journal article" date="2015" name="Nature">
        <title>Complex archaea that bridge the gap between prokaryotes and eukaryotes.</title>
        <authorList>
            <person name="Spang A."/>
            <person name="Saw J.H."/>
            <person name="Jorgensen S.L."/>
            <person name="Zaremba-Niedzwiedzka K."/>
            <person name="Martijn J."/>
            <person name="Lind A.E."/>
            <person name="van Eijk R."/>
            <person name="Schleper C."/>
            <person name="Guy L."/>
            <person name="Ettema T.J."/>
        </authorList>
    </citation>
    <scope>NUCLEOTIDE SEQUENCE</scope>
</reference>
<dbReference type="PANTHER" id="PTHR39160:SF4">
    <property type="entry name" value="RESUSCITATION-PROMOTING FACTOR RPFB"/>
    <property type="match status" value="1"/>
</dbReference>
<protein>
    <recommendedName>
        <fullName evidence="2">3D domain-containing protein</fullName>
    </recommendedName>
</protein>
<accession>A0A0F9TF61</accession>
<evidence type="ECO:0000256" key="1">
    <source>
        <dbReference type="ARBA" id="ARBA00022729"/>
    </source>
</evidence>
<dbReference type="InterPro" id="IPR010611">
    <property type="entry name" value="3D_dom"/>
</dbReference>
<dbReference type="AlphaFoldDB" id="A0A0F9TF61"/>
<dbReference type="InterPro" id="IPR059180">
    <property type="entry name" value="3D_YorM"/>
</dbReference>
<dbReference type="GO" id="GO:0009254">
    <property type="term" value="P:peptidoglycan turnover"/>
    <property type="evidence" value="ECO:0007669"/>
    <property type="project" value="InterPro"/>
</dbReference>
<dbReference type="GO" id="GO:0004553">
    <property type="term" value="F:hydrolase activity, hydrolyzing O-glycosyl compounds"/>
    <property type="evidence" value="ECO:0007669"/>
    <property type="project" value="InterPro"/>
</dbReference>
<feature type="domain" description="3D" evidence="2">
    <location>
        <begin position="80"/>
        <end position="137"/>
    </location>
</feature>
<dbReference type="Pfam" id="PF06725">
    <property type="entry name" value="3D"/>
    <property type="match status" value="1"/>
</dbReference>
<dbReference type="PANTHER" id="PTHR39160">
    <property type="entry name" value="CELL WALL-BINDING PROTEIN YOCH"/>
    <property type="match status" value="1"/>
</dbReference>
<comment type="caution">
    <text evidence="3">The sequence shown here is derived from an EMBL/GenBank/DDBJ whole genome shotgun (WGS) entry which is preliminary data.</text>
</comment>
<evidence type="ECO:0000313" key="3">
    <source>
        <dbReference type="EMBL" id="KKN73487.1"/>
    </source>
</evidence>
<dbReference type="EMBL" id="LAZR01000343">
    <property type="protein sequence ID" value="KKN73487.1"/>
    <property type="molecule type" value="Genomic_DNA"/>
</dbReference>
<name>A0A0F9TF61_9ZZZZ</name>